<sequence length="68" mass="7869">MKIANSNVIPDWKSRDIIHAQYPNLSPVVYPSQENTEKLLRTISPEIRVNVRLAFRPEISLVAEKREP</sequence>
<reference evidence="1 2" key="1">
    <citation type="submission" date="2021-06" db="EMBL/GenBank/DDBJ databases">
        <title>Caerostris extrusa draft genome.</title>
        <authorList>
            <person name="Kono N."/>
            <person name="Arakawa K."/>
        </authorList>
    </citation>
    <scope>NUCLEOTIDE SEQUENCE [LARGE SCALE GENOMIC DNA]</scope>
</reference>
<dbReference type="Proteomes" id="UP001054945">
    <property type="component" value="Unassembled WGS sequence"/>
</dbReference>
<name>A0AAV4XPE8_CAEEX</name>
<proteinExistence type="predicted"/>
<evidence type="ECO:0000313" key="2">
    <source>
        <dbReference type="Proteomes" id="UP001054945"/>
    </source>
</evidence>
<keyword evidence="2" id="KW-1185">Reference proteome</keyword>
<dbReference type="EMBL" id="BPLR01000728">
    <property type="protein sequence ID" value="GIY97026.1"/>
    <property type="molecule type" value="Genomic_DNA"/>
</dbReference>
<dbReference type="AlphaFoldDB" id="A0AAV4XPE8"/>
<protein>
    <submittedName>
        <fullName evidence="1">Uncharacterized protein</fullName>
    </submittedName>
</protein>
<accession>A0AAV4XPE8</accession>
<gene>
    <name evidence="1" type="ORF">CEXT_714851</name>
</gene>
<organism evidence="1 2">
    <name type="scientific">Caerostris extrusa</name>
    <name type="common">Bark spider</name>
    <name type="synonym">Caerostris bankana</name>
    <dbReference type="NCBI Taxonomy" id="172846"/>
    <lineage>
        <taxon>Eukaryota</taxon>
        <taxon>Metazoa</taxon>
        <taxon>Ecdysozoa</taxon>
        <taxon>Arthropoda</taxon>
        <taxon>Chelicerata</taxon>
        <taxon>Arachnida</taxon>
        <taxon>Araneae</taxon>
        <taxon>Araneomorphae</taxon>
        <taxon>Entelegynae</taxon>
        <taxon>Araneoidea</taxon>
        <taxon>Araneidae</taxon>
        <taxon>Caerostris</taxon>
    </lineage>
</organism>
<evidence type="ECO:0000313" key="1">
    <source>
        <dbReference type="EMBL" id="GIY97026.1"/>
    </source>
</evidence>
<comment type="caution">
    <text evidence="1">The sequence shown here is derived from an EMBL/GenBank/DDBJ whole genome shotgun (WGS) entry which is preliminary data.</text>
</comment>